<keyword evidence="3" id="KW-0520">NAD</keyword>
<evidence type="ECO:0000259" key="6">
    <source>
        <dbReference type="Pfam" id="PF14833"/>
    </source>
</evidence>
<dbReference type="InterPro" id="IPR013328">
    <property type="entry name" value="6PGD_dom2"/>
</dbReference>
<feature type="domain" description="3-hydroxyisobutyrate dehydrogenase-like NAD-binding" evidence="6">
    <location>
        <begin position="167"/>
        <end position="286"/>
    </location>
</feature>
<reference evidence="7" key="1">
    <citation type="submission" date="2022-06" db="EMBL/GenBank/DDBJ databases">
        <title>Aquibacillus sp. a new bacterium isolated from soil saline samples.</title>
        <authorList>
            <person name="Galisteo C."/>
            <person name="De La Haba R."/>
            <person name="Sanchez-Porro C."/>
            <person name="Ventosa A."/>
        </authorList>
    </citation>
    <scope>NUCLEOTIDE SEQUENCE</scope>
    <source>
        <strain evidence="7">3ASR75-11</strain>
    </source>
</reference>
<dbReference type="InterPro" id="IPR029154">
    <property type="entry name" value="HIBADH-like_NADP-bd"/>
</dbReference>
<dbReference type="AlphaFoldDB" id="A0A9X3WU19"/>
<dbReference type="PANTHER" id="PTHR43060:SF15">
    <property type="entry name" value="3-HYDROXYISOBUTYRATE DEHYDROGENASE-LIKE 1, MITOCHONDRIAL-RELATED"/>
    <property type="match status" value="1"/>
</dbReference>
<evidence type="ECO:0000256" key="4">
    <source>
        <dbReference type="PIRSR" id="PIRSR000103-1"/>
    </source>
</evidence>
<dbReference type="GO" id="GO:0051287">
    <property type="term" value="F:NAD binding"/>
    <property type="evidence" value="ECO:0007669"/>
    <property type="project" value="InterPro"/>
</dbReference>
<dbReference type="SUPFAM" id="SSF51735">
    <property type="entry name" value="NAD(P)-binding Rossmann-fold domains"/>
    <property type="match status" value="1"/>
</dbReference>
<dbReference type="InterPro" id="IPR036291">
    <property type="entry name" value="NAD(P)-bd_dom_sf"/>
</dbReference>
<feature type="domain" description="6-phosphogluconate dehydrogenase NADP-binding" evidence="5">
    <location>
        <begin position="5"/>
        <end position="164"/>
    </location>
</feature>
<dbReference type="Gene3D" id="3.40.50.720">
    <property type="entry name" value="NAD(P)-binding Rossmann-like Domain"/>
    <property type="match status" value="1"/>
</dbReference>
<feature type="active site" evidence="4">
    <location>
        <position position="173"/>
    </location>
</feature>
<evidence type="ECO:0000313" key="8">
    <source>
        <dbReference type="Proteomes" id="UP001145050"/>
    </source>
</evidence>
<dbReference type="Pfam" id="PF03446">
    <property type="entry name" value="NAD_binding_2"/>
    <property type="match status" value="1"/>
</dbReference>
<dbReference type="SUPFAM" id="SSF48179">
    <property type="entry name" value="6-phosphogluconate dehydrogenase C-terminal domain-like"/>
    <property type="match status" value="1"/>
</dbReference>
<dbReference type="Gene3D" id="1.10.1040.10">
    <property type="entry name" value="N-(1-d-carboxylethyl)-l-norvaline Dehydrogenase, domain 2"/>
    <property type="match status" value="1"/>
</dbReference>
<dbReference type="GO" id="GO:0050661">
    <property type="term" value="F:NADP binding"/>
    <property type="evidence" value="ECO:0007669"/>
    <property type="project" value="InterPro"/>
</dbReference>
<keyword evidence="8" id="KW-1185">Reference proteome</keyword>
<name>A0A9X3WU19_9BACI</name>
<accession>A0A9X3WU19</accession>
<keyword evidence="2" id="KW-0560">Oxidoreductase</keyword>
<organism evidence="7 8">
    <name type="scientific">Terrihalobacillus insolitus</name>
    <dbReference type="NCBI Taxonomy" id="2950438"/>
    <lineage>
        <taxon>Bacteria</taxon>
        <taxon>Bacillati</taxon>
        <taxon>Bacillota</taxon>
        <taxon>Bacilli</taxon>
        <taxon>Bacillales</taxon>
        <taxon>Bacillaceae</taxon>
        <taxon>Terrihalobacillus</taxon>
    </lineage>
</organism>
<dbReference type="InterPro" id="IPR015815">
    <property type="entry name" value="HIBADH-related"/>
</dbReference>
<dbReference type="Pfam" id="PF14833">
    <property type="entry name" value="NAD_binding_11"/>
    <property type="match status" value="1"/>
</dbReference>
<proteinExistence type="inferred from homology"/>
<dbReference type="GO" id="GO:0016491">
    <property type="term" value="F:oxidoreductase activity"/>
    <property type="evidence" value="ECO:0007669"/>
    <property type="project" value="UniProtKB-KW"/>
</dbReference>
<evidence type="ECO:0000256" key="2">
    <source>
        <dbReference type="ARBA" id="ARBA00023002"/>
    </source>
</evidence>
<dbReference type="PANTHER" id="PTHR43060">
    <property type="entry name" value="3-HYDROXYISOBUTYRATE DEHYDROGENASE-LIKE 1, MITOCHONDRIAL-RELATED"/>
    <property type="match status" value="1"/>
</dbReference>
<dbReference type="InterPro" id="IPR006115">
    <property type="entry name" value="6PGDH_NADP-bd"/>
</dbReference>
<dbReference type="Proteomes" id="UP001145050">
    <property type="component" value="Unassembled WGS sequence"/>
</dbReference>
<evidence type="ECO:0000256" key="1">
    <source>
        <dbReference type="ARBA" id="ARBA00009080"/>
    </source>
</evidence>
<evidence type="ECO:0000313" key="7">
    <source>
        <dbReference type="EMBL" id="MDC3423404.1"/>
    </source>
</evidence>
<dbReference type="InterPro" id="IPR008927">
    <property type="entry name" value="6-PGluconate_DH-like_C_sf"/>
</dbReference>
<dbReference type="PIRSF" id="PIRSF000103">
    <property type="entry name" value="HIBADH"/>
    <property type="match status" value="1"/>
</dbReference>
<comment type="similarity">
    <text evidence="1">Belongs to the HIBADH-related family.</text>
</comment>
<dbReference type="EMBL" id="JAMQKB010000001">
    <property type="protein sequence ID" value="MDC3423404.1"/>
    <property type="molecule type" value="Genomic_DNA"/>
</dbReference>
<protein>
    <submittedName>
        <fullName evidence="7">NAD(P)-dependent oxidoreductase</fullName>
    </submittedName>
</protein>
<evidence type="ECO:0000259" key="5">
    <source>
        <dbReference type="Pfam" id="PF03446"/>
    </source>
</evidence>
<sequence length="299" mass="32019">MNKETVGVIGCGAMGKGIIKNLVKNGYHVVAFDVNQQALAAVVPLGAKPVIDKAEFFKQVTYCVISLPSPKLVREAINGEDGALRYMASGGYILDVSTTDVETTRQLFDLSAQKEIAFFDCPLSGGPDGANKGELTIVVGGDKERFDGIDPVLRAVGKEIEYIGDSGSGQVVKLCNNLVVAGIVTLLSEALLTGVKAGVPATQIVEMMQKGSAQTKVMSVFGPNLLDGKHENVKFMLQHMSKDIHLYMKLAKQEKIPTFFSAMIEQFFSIAENNGKGEMDTSAVSQILEGLAGFKIIPK</sequence>
<comment type="caution">
    <text evidence="7">The sequence shown here is derived from an EMBL/GenBank/DDBJ whole genome shotgun (WGS) entry which is preliminary data.</text>
</comment>
<evidence type="ECO:0000256" key="3">
    <source>
        <dbReference type="ARBA" id="ARBA00023027"/>
    </source>
</evidence>
<gene>
    <name evidence="7" type="ORF">NC797_02640</name>
</gene>
<dbReference type="RefSeq" id="WP_272435094.1">
    <property type="nucleotide sequence ID" value="NZ_JAMQKB010000001.1"/>
</dbReference>